<name>A0A2T7A0Z4_TUBBO</name>
<protein>
    <submittedName>
        <fullName evidence="2">Uncharacterized protein</fullName>
    </submittedName>
</protein>
<comment type="caution">
    <text evidence="2">The sequence shown here is derived from an EMBL/GenBank/DDBJ whole genome shotgun (WGS) entry which is preliminary data.</text>
</comment>
<proteinExistence type="predicted"/>
<gene>
    <name evidence="2" type="ORF">B9Z19DRAFT_1122168</name>
</gene>
<sequence length="731" mass="79639">MASRLDLPPATGGQGLIAVRRTVYAAPEGSYASMEFLHAEDFLNIAPHHDAVFQLNNSSDDTYHPTDMSTPLPPADRVGSGGSGFTRSSPSLPAAPTRIPTPMMVSRRNARFVGANEAHPDTPFLVVSLSGVNLPAPPCLVPHFPDTEDISMMLGDGKNTNTTSLEDSKHAVPESSLPSCFARLPPTVSSITVDMMDALDDIQQGRSSPLSETTEDLDVSIDCVPTHRFHFQEAETYDDLSGVVSNIQALGLGYNEMLDLVGGLVKHVTALENLTQRLQRRIDVLEDVSDAAKFSSFPPMVTASRADPVVSPPTARAADKKAKYLRSGCLHPQFLDGYCLKGPKHKCSWERLSGGYKSKSVSSAPMAIRDWHITIRFAIRRSVALPTGYSAETIRTHMNAVFANSPRIRGLHLYIKKARMRADLGSIFIMLLEHSADKVGGFLEKCHAILMRDFGLPDFSFAKDTRKMDILVVGMPQADTGHGSIWHLEDWTKDKVYDGLRTDLERLNPGLITVGRSNIIGFIHAMGASDATNCAIKFTVEKLVAADAALRKAMFVASEACSHMARICLLCESSGHYIRFPQCPSLRITPDIIPTPLDGSPIAETSDSIAGVADRSWNQDAANTIDKGKGRVWEISDDEEADFEGNTDGEWGPADNGPFNSKFKPDLMDNYKWPASARIDSLISVLDLFSFDNLLFILDPPGGGKHVVSGAGSWELLSFVENFGVEVYVCS</sequence>
<evidence type="ECO:0000256" key="1">
    <source>
        <dbReference type="SAM" id="MobiDB-lite"/>
    </source>
</evidence>
<evidence type="ECO:0000313" key="3">
    <source>
        <dbReference type="Proteomes" id="UP000244722"/>
    </source>
</evidence>
<organism evidence="2 3">
    <name type="scientific">Tuber borchii</name>
    <name type="common">White truffle</name>
    <dbReference type="NCBI Taxonomy" id="42251"/>
    <lineage>
        <taxon>Eukaryota</taxon>
        <taxon>Fungi</taxon>
        <taxon>Dikarya</taxon>
        <taxon>Ascomycota</taxon>
        <taxon>Pezizomycotina</taxon>
        <taxon>Pezizomycetes</taxon>
        <taxon>Pezizales</taxon>
        <taxon>Tuberaceae</taxon>
        <taxon>Tuber</taxon>
    </lineage>
</organism>
<dbReference type="OrthoDB" id="5504215at2759"/>
<evidence type="ECO:0000313" key="2">
    <source>
        <dbReference type="EMBL" id="PUU81410.1"/>
    </source>
</evidence>
<keyword evidence="3" id="KW-1185">Reference proteome</keyword>
<accession>A0A2T7A0Z4</accession>
<dbReference type="Proteomes" id="UP000244722">
    <property type="component" value="Unassembled WGS sequence"/>
</dbReference>
<dbReference type="STRING" id="42251.A0A2T7A0Z4"/>
<dbReference type="AlphaFoldDB" id="A0A2T7A0Z4"/>
<reference evidence="2 3" key="1">
    <citation type="submission" date="2017-04" db="EMBL/GenBank/DDBJ databases">
        <title>Draft genome sequence of Tuber borchii Vittad., a whitish edible truffle.</title>
        <authorList>
            <consortium name="DOE Joint Genome Institute"/>
            <person name="Murat C."/>
            <person name="Kuo A."/>
            <person name="Barry K.W."/>
            <person name="Clum A."/>
            <person name="Dockter R.B."/>
            <person name="Fauchery L."/>
            <person name="Iotti M."/>
            <person name="Kohler A."/>
            <person name="Labutti K."/>
            <person name="Lindquist E.A."/>
            <person name="Lipzen A."/>
            <person name="Ohm R.A."/>
            <person name="Wang M."/>
            <person name="Grigoriev I.V."/>
            <person name="Zambonelli A."/>
            <person name="Martin F.M."/>
        </authorList>
    </citation>
    <scope>NUCLEOTIDE SEQUENCE [LARGE SCALE GENOMIC DNA]</scope>
    <source>
        <strain evidence="2 3">Tbo3840</strain>
    </source>
</reference>
<dbReference type="EMBL" id="NESQ01000045">
    <property type="protein sequence ID" value="PUU81410.1"/>
    <property type="molecule type" value="Genomic_DNA"/>
</dbReference>
<feature type="region of interest" description="Disordered" evidence="1">
    <location>
        <begin position="77"/>
        <end position="100"/>
    </location>
</feature>